<evidence type="ECO:0000259" key="2">
    <source>
        <dbReference type="Pfam" id="PF13439"/>
    </source>
</evidence>
<dbReference type="PANTHER" id="PTHR45947">
    <property type="entry name" value="SULFOQUINOVOSYL TRANSFERASE SQD2"/>
    <property type="match status" value="1"/>
</dbReference>
<keyword evidence="3" id="KW-0614">Plasmid</keyword>
<dbReference type="SUPFAM" id="SSF53756">
    <property type="entry name" value="UDP-Glycosyltransferase/glycogen phosphorylase"/>
    <property type="match status" value="1"/>
</dbReference>
<dbReference type="GO" id="GO:0016757">
    <property type="term" value="F:glycosyltransferase activity"/>
    <property type="evidence" value="ECO:0007669"/>
    <property type="project" value="InterPro"/>
</dbReference>
<name>A0A2R4AKP8_LACLL</name>
<sequence>MCDLMLNLDYEIFEVWVAYNDDAIDDIFRQTIEQLSGKITPILINNLVRELNLKEDIKAYLKLSKLIKKVKPDIVHCHSSKAGVLGRIAAKRRRVNKIFYTPHAYSFLSTEFSKRKKYLFIRIEKFLSRNATTKTFNVSNSEKYSALKYNIDNDKKLKVIYNGLVSQTKENILNKQDNLRKKLKIKDSSYIIGNMARVESQKNPQLFNNIAHKAYSDRKDIAFIWIGDGSLKNKVQQNSSDNTYFLNFSEKNSNYLSEFDGYISTSDYEGLPYSPLEALQEGIPVLLSDVVGHDEIVEDGVNGKLYNPDNILVNIQELYDFIDWSKTSDKQAIKKSVTDKFSIDNMILEISSEYLV</sequence>
<feature type="domain" description="Glycosyltransferase subfamily 4-like N-terminal" evidence="2">
    <location>
        <begin position="47"/>
        <end position="163"/>
    </location>
</feature>
<dbReference type="InterPro" id="IPR001296">
    <property type="entry name" value="Glyco_trans_1"/>
</dbReference>
<organism evidence="3">
    <name type="scientific">Lactococcus lactis subsp. lactis bv. diacetylactis</name>
    <dbReference type="NCBI Taxonomy" id="44688"/>
    <lineage>
        <taxon>Bacteria</taxon>
        <taxon>Bacillati</taxon>
        <taxon>Bacillota</taxon>
        <taxon>Bacilli</taxon>
        <taxon>Lactobacillales</taxon>
        <taxon>Streptococcaceae</taxon>
        <taxon>Lactococcus</taxon>
    </lineage>
</organism>
<evidence type="ECO:0000259" key="1">
    <source>
        <dbReference type="Pfam" id="PF00534"/>
    </source>
</evidence>
<evidence type="ECO:0000313" key="3">
    <source>
        <dbReference type="EMBL" id="AVR65319.1"/>
    </source>
</evidence>
<dbReference type="InterPro" id="IPR050194">
    <property type="entry name" value="Glycosyltransferase_grp1"/>
</dbReference>
<gene>
    <name evidence="3" type="primary">epsE</name>
    <name evidence="3" type="ORF">pLd10_10</name>
</gene>
<accession>A0A2R4AKP8</accession>
<dbReference type="Gene3D" id="3.40.50.2000">
    <property type="entry name" value="Glycogen Phosphorylase B"/>
    <property type="match status" value="2"/>
</dbReference>
<dbReference type="PANTHER" id="PTHR45947:SF3">
    <property type="entry name" value="SULFOQUINOVOSYL TRANSFERASE SQD2"/>
    <property type="match status" value="1"/>
</dbReference>
<protein>
    <submittedName>
        <fullName evidence="3">Group 1 glycosyltransferase</fullName>
    </submittedName>
</protein>
<dbReference type="EMBL" id="MG813924">
    <property type="protein sequence ID" value="AVR65319.1"/>
    <property type="molecule type" value="Genomic_DNA"/>
</dbReference>
<dbReference type="Pfam" id="PF00534">
    <property type="entry name" value="Glycos_transf_1"/>
    <property type="match status" value="1"/>
</dbReference>
<dbReference type="AlphaFoldDB" id="A0A2R4AKP8"/>
<reference evidence="3" key="1">
    <citation type="journal article" date="2018" name="Appl. Environ. Microbiol.">
        <title>Dynamics in copy numbers of five plasmids of a dairy Lactococcus lactis in dairy-related conditions including near-zero growth rates.</title>
        <authorList>
            <person name="van Mastrigt O."/>
            <person name="Lommers M.M.A.N."/>
            <person name="de Vries Y.C."/>
            <person name="Abee T."/>
            <person name="Smid E.J."/>
        </authorList>
    </citation>
    <scope>NUCLEOTIDE SEQUENCE</scope>
    <source>
        <strain evidence="3">FM03P</strain>
        <plasmid evidence="3">pLd10</plasmid>
    </source>
</reference>
<feature type="domain" description="Glycosyl transferase family 1" evidence="1">
    <location>
        <begin position="176"/>
        <end position="311"/>
    </location>
</feature>
<proteinExistence type="predicted"/>
<keyword evidence="3" id="KW-0808">Transferase</keyword>
<dbReference type="Pfam" id="PF13439">
    <property type="entry name" value="Glyco_transf_4"/>
    <property type="match status" value="1"/>
</dbReference>
<geneLocation type="plasmid" evidence="3">
    <name>pLd10</name>
</geneLocation>
<dbReference type="InterPro" id="IPR028098">
    <property type="entry name" value="Glyco_trans_4-like_N"/>
</dbReference>